<keyword evidence="5" id="KW-0862">Zinc</keyword>
<dbReference type="Pfam" id="PF01436">
    <property type="entry name" value="NHL"/>
    <property type="match status" value="2"/>
</dbReference>
<dbReference type="InterPro" id="IPR047153">
    <property type="entry name" value="TRIM45/56/19-like"/>
</dbReference>
<evidence type="ECO:0000256" key="3">
    <source>
        <dbReference type="ARBA" id="ARBA00022737"/>
    </source>
</evidence>
<dbReference type="InterPro" id="IPR013083">
    <property type="entry name" value="Znf_RING/FYVE/PHD"/>
</dbReference>
<reference evidence="11" key="1">
    <citation type="journal article" date="2010" name="Nature">
        <title>The Amphimedon queenslandica genome and the evolution of animal complexity.</title>
        <authorList>
            <person name="Srivastava M."/>
            <person name="Simakov O."/>
            <person name="Chapman J."/>
            <person name="Fahey B."/>
            <person name="Gauthier M.E."/>
            <person name="Mitros T."/>
            <person name="Richards G.S."/>
            <person name="Conaco C."/>
            <person name="Dacre M."/>
            <person name="Hellsten U."/>
            <person name="Larroux C."/>
            <person name="Putnam N.H."/>
            <person name="Stanke M."/>
            <person name="Adamska M."/>
            <person name="Darling A."/>
            <person name="Degnan S.M."/>
            <person name="Oakley T.H."/>
            <person name="Plachetzki D.C."/>
            <person name="Zhai Y."/>
            <person name="Adamski M."/>
            <person name="Calcino A."/>
            <person name="Cummins S.F."/>
            <person name="Goodstein D.M."/>
            <person name="Harris C."/>
            <person name="Jackson D.J."/>
            <person name="Leys S.P."/>
            <person name="Shu S."/>
            <person name="Woodcroft B.J."/>
            <person name="Vervoort M."/>
            <person name="Kosik K.S."/>
            <person name="Manning G."/>
            <person name="Degnan B.M."/>
            <person name="Rokhsar D.S."/>
        </authorList>
    </citation>
    <scope>NUCLEOTIDE SEQUENCE [LARGE SCALE GENOMIC DNA]</scope>
</reference>
<name>A0AAN0J906_AMPQE</name>
<dbReference type="SUPFAM" id="SSF101898">
    <property type="entry name" value="NHL repeat"/>
    <property type="match status" value="1"/>
</dbReference>
<feature type="domain" description="RING-type" evidence="8">
    <location>
        <begin position="19"/>
        <end position="63"/>
    </location>
</feature>
<dbReference type="GO" id="GO:0008270">
    <property type="term" value="F:zinc ion binding"/>
    <property type="evidence" value="ECO:0007669"/>
    <property type="project" value="UniProtKB-KW"/>
</dbReference>
<dbReference type="PROSITE" id="PS00518">
    <property type="entry name" value="ZF_RING_1"/>
    <property type="match status" value="1"/>
</dbReference>
<dbReference type="Proteomes" id="UP000007879">
    <property type="component" value="Unassembled WGS sequence"/>
</dbReference>
<dbReference type="SUPFAM" id="SSF57845">
    <property type="entry name" value="B-box zinc-binding domain"/>
    <property type="match status" value="1"/>
</dbReference>
<dbReference type="PROSITE" id="PS51125">
    <property type="entry name" value="NHL"/>
    <property type="match status" value="3"/>
</dbReference>
<sequence>MAAKPSSGLRLKLEERLTCPVCLGHYTNPKILPCHHSFCQHCLEGLPLDKKSEIYYFFCPTCRRRTKLPEKGVGAFPVAFHLNDLKEMYSLTKKTADLQEAMCNDHGKPLELFCERCDTVICLHCSVRNHRGHECDLIADSYTKHCQKLKECLIPSERKLTEQVKKVTDDKLKVLSEQIKSAEMSLSLLEDVEEYVNQSIKTSNYEQVLRSRKQMMEHMIEVTGGINVEELHPKERADFVLTKDIKLLHHIGDIVPLQQCRVKKIGRITTAGKAVLFSLSMEAPDSSLLSVRTVPLSSLSLKVQVYDVHLEDISLVIPINPYFDNITPVRTITGLNRPWGVAVTDDDHVLITEYGGDCVTKLDREGMKVKLIRGKGRSSSAIISSHCGAADKFSDNDFRIQRMSMDGWIPYISCQGLVYIADNANHSIQKFSAEGKFVSQFGTCGFGPGQLNSPYVFTSDGVFVNRFGRPGGSIGQFKGLYGLALDKNGFLYVCDWKNNRLVVY</sequence>
<evidence type="ECO:0008006" key="12">
    <source>
        <dbReference type="Google" id="ProtNLM"/>
    </source>
</evidence>
<dbReference type="InterPro" id="IPR011042">
    <property type="entry name" value="6-blade_b-propeller_TolB-like"/>
</dbReference>
<keyword evidence="3" id="KW-0677">Repeat</keyword>
<dbReference type="GeneID" id="100633177"/>
<dbReference type="Gene3D" id="3.30.40.10">
    <property type="entry name" value="Zinc/RING finger domain, C3HC4 (zinc finger)"/>
    <property type="match status" value="1"/>
</dbReference>
<reference evidence="10" key="2">
    <citation type="submission" date="2024-06" db="UniProtKB">
        <authorList>
            <consortium name="EnsemblMetazoa"/>
        </authorList>
    </citation>
    <scope>IDENTIFICATION</scope>
</reference>
<evidence type="ECO:0000313" key="10">
    <source>
        <dbReference type="EnsemblMetazoa" id="XP_019853515.1"/>
    </source>
</evidence>
<dbReference type="KEGG" id="aqu:100633177"/>
<dbReference type="Gene3D" id="2.120.10.30">
    <property type="entry name" value="TolB, C-terminal domain"/>
    <property type="match status" value="3"/>
</dbReference>
<dbReference type="SUPFAM" id="SSF57850">
    <property type="entry name" value="RING/U-box"/>
    <property type="match status" value="1"/>
</dbReference>
<dbReference type="InterPro" id="IPR001841">
    <property type="entry name" value="Znf_RING"/>
</dbReference>
<dbReference type="Gene3D" id="3.30.160.60">
    <property type="entry name" value="Classic Zinc Finger"/>
    <property type="match status" value="1"/>
</dbReference>
<keyword evidence="1" id="KW-0597">Phosphoprotein</keyword>
<evidence type="ECO:0000256" key="6">
    <source>
        <dbReference type="PROSITE-ProRule" id="PRU00024"/>
    </source>
</evidence>
<accession>A0AAN0J906</accession>
<feature type="domain" description="B box-type" evidence="9">
    <location>
        <begin position="98"/>
        <end position="134"/>
    </location>
</feature>
<dbReference type="PANTHER" id="PTHR25462:SF296">
    <property type="entry name" value="MEIOTIC P26, ISOFORM F"/>
    <property type="match status" value="1"/>
</dbReference>
<dbReference type="Pfam" id="PF13445">
    <property type="entry name" value="zf-RING_UBOX"/>
    <property type="match status" value="1"/>
</dbReference>
<proteinExistence type="predicted"/>
<dbReference type="PANTHER" id="PTHR25462">
    <property type="entry name" value="BONUS, ISOFORM C-RELATED"/>
    <property type="match status" value="1"/>
</dbReference>
<evidence type="ECO:0000256" key="5">
    <source>
        <dbReference type="ARBA" id="ARBA00022833"/>
    </source>
</evidence>
<dbReference type="InterPro" id="IPR017907">
    <property type="entry name" value="Znf_RING_CS"/>
</dbReference>
<dbReference type="InterPro" id="IPR027370">
    <property type="entry name" value="Znf-RING_euk"/>
</dbReference>
<dbReference type="AlphaFoldDB" id="A0AAN0J906"/>
<feature type="repeat" description="NHL" evidence="7">
    <location>
        <begin position="412"/>
        <end position="434"/>
    </location>
</feature>
<dbReference type="InterPro" id="IPR000315">
    <property type="entry name" value="Znf_B-box"/>
</dbReference>
<dbReference type="SMART" id="SM00336">
    <property type="entry name" value="BBOX"/>
    <property type="match status" value="1"/>
</dbReference>
<dbReference type="EnsemblMetazoa" id="XM_019997956.1">
    <property type="protein sequence ID" value="XP_019853515.1"/>
    <property type="gene ID" value="LOC100633177"/>
</dbReference>
<evidence type="ECO:0000256" key="7">
    <source>
        <dbReference type="PROSITE-ProRule" id="PRU00504"/>
    </source>
</evidence>
<evidence type="ECO:0000313" key="11">
    <source>
        <dbReference type="Proteomes" id="UP000007879"/>
    </source>
</evidence>
<dbReference type="RefSeq" id="XP_019853515.1">
    <property type="nucleotide sequence ID" value="XM_019997956.1"/>
</dbReference>
<dbReference type="CDD" id="cd05819">
    <property type="entry name" value="NHL"/>
    <property type="match status" value="1"/>
</dbReference>
<evidence type="ECO:0000256" key="1">
    <source>
        <dbReference type="ARBA" id="ARBA00022553"/>
    </source>
</evidence>
<protein>
    <recommendedName>
        <fullName evidence="12">RING-type domain-containing protein</fullName>
    </recommendedName>
</protein>
<organism evidence="10 11">
    <name type="scientific">Amphimedon queenslandica</name>
    <name type="common">Sponge</name>
    <dbReference type="NCBI Taxonomy" id="400682"/>
    <lineage>
        <taxon>Eukaryota</taxon>
        <taxon>Metazoa</taxon>
        <taxon>Porifera</taxon>
        <taxon>Demospongiae</taxon>
        <taxon>Heteroscleromorpha</taxon>
        <taxon>Haplosclerida</taxon>
        <taxon>Niphatidae</taxon>
        <taxon>Amphimedon</taxon>
    </lineage>
</organism>
<keyword evidence="4 6" id="KW-0863">Zinc-finger</keyword>
<dbReference type="Pfam" id="PF00643">
    <property type="entry name" value="zf-B_box"/>
    <property type="match status" value="1"/>
</dbReference>
<evidence type="ECO:0000259" key="9">
    <source>
        <dbReference type="PROSITE" id="PS50119"/>
    </source>
</evidence>
<evidence type="ECO:0000256" key="4">
    <source>
        <dbReference type="ARBA" id="ARBA00022771"/>
    </source>
</evidence>
<dbReference type="PROSITE" id="PS50119">
    <property type="entry name" value="ZF_BBOX"/>
    <property type="match status" value="1"/>
</dbReference>
<feature type="repeat" description="NHL" evidence="7">
    <location>
        <begin position="464"/>
        <end position="504"/>
    </location>
</feature>
<dbReference type="PROSITE" id="PS50089">
    <property type="entry name" value="ZF_RING_2"/>
    <property type="match status" value="1"/>
</dbReference>
<keyword evidence="11" id="KW-1185">Reference proteome</keyword>
<feature type="repeat" description="NHL" evidence="7">
    <location>
        <begin position="335"/>
        <end position="365"/>
    </location>
</feature>
<dbReference type="InterPro" id="IPR001258">
    <property type="entry name" value="NHL_repeat"/>
</dbReference>
<evidence type="ECO:0000259" key="8">
    <source>
        <dbReference type="PROSITE" id="PS50089"/>
    </source>
</evidence>
<dbReference type="SMART" id="SM00184">
    <property type="entry name" value="RING"/>
    <property type="match status" value="1"/>
</dbReference>
<keyword evidence="2" id="KW-0479">Metal-binding</keyword>
<evidence type="ECO:0000256" key="2">
    <source>
        <dbReference type="ARBA" id="ARBA00022723"/>
    </source>
</evidence>